<keyword evidence="2" id="KW-0732">Signal</keyword>
<feature type="compositionally biased region" description="Basic residues" evidence="1">
    <location>
        <begin position="93"/>
        <end position="102"/>
    </location>
</feature>
<reference evidence="3" key="1">
    <citation type="submission" date="2022-02" db="EMBL/GenBank/DDBJ databases">
        <authorList>
            <person name="Giguere J D."/>
        </authorList>
    </citation>
    <scope>NUCLEOTIDE SEQUENCE</scope>
    <source>
        <strain evidence="3">CCAP 1055/1</strain>
    </source>
</reference>
<feature type="compositionally biased region" description="Basic and acidic residues" evidence="1">
    <location>
        <begin position="134"/>
        <end position="148"/>
    </location>
</feature>
<gene>
    <name evidence="3" type="ORF">PTTT1_LOCUS33485</name>
</gene>
<protein>
    <recommendedName>
        <fullName evidence="4">BspA family leucine-rich repeat surface protein</fullName>
    </recommendedName>
</protein>
<evidence type="ECO:0008006" key="4">
    <source>
        <dbReference type="Google" id="ProtNLM"/>
    </source>
</evidence>
<feature type="chain" id="PRO_5035437436" description="BspA family leucine-rich repeat surface protein" evidence="2">
    <location>
        <begin position="23"/>
        <end position="527"/>
    </location>
</feature>
<feature type="compositionally biased region" description="Basic and acidic residues" evidence="1">
    <location>
        <begin position="68"/>
        <end position="80"/>
    </location>
</feature>
<dbReference type="Proteomes" id="UP000836788">
    <property type="component" value="Chromosome 23"/>
</dbReference>
<dbReference type="NCBIfam" id="TIGR02167">
    <property type="entry name" value="Liste_lipo_26"/>
    <property type="match status" value="1"/>
</dbReference>
<name>A0A8J9S8Y2_PHATR</name>
<organism evidence="3">
    <name type="scientific">Phaeodactylum tricornutum</name>
    <name type="common">Diatom</name>
    <dbReference type="NCBI Taxonomy" id="2850"/>
    <lineage>
        <taxon>Eukaryota</taxon>
        <taxon>Sar</taxon>
        <taxon>Stramenopiles</taxon>
        <taxon>Ochrophyta</taxon>
        <taxon>Bacillariophyta</taxon>
        <taxon>Bacillariophyceae</taxon>
        <taxon>Bacillariophycidae</taxon>
        <taxon>Naviculales</taxon>
        <taxon>Phaeodactylaceae</taxon>
        <taxon>Phaeodactylum</taxon>
    </lineage>
</organism>
<feature type="compositionally biased region" description="Low complexity" evidence="1">
    <location>
        <begin position="105"/>
        <end position="117"/>
    </location>
</feature>
<feature type="signal peptide" evidence="2">
    <location>
        <begin position="1"/>
        <end position="22"/>
    </location>
</feature>
<proteinExistence type="predicted"/>
<dbReference type="InterPro" id="IPR011889">
    <property type="entry name" value="Liste_lipo_26"/>
</dbReference>
<evidence type="ECO:0000256" key="1">
    <source>
        <dbReference type="SAM" id="MobiDB-lite"/>
    </source>
</evidence>
<dbReference type="AlphaFoldDB" id="A0A8J9S8Y2"/>
<sequence length="527" mass="57373">MAQFKVTASILLSALLLQGSQAKFFSEDSEVLTVNRVPKISKRGNKSQPLREPESVPSSSFSGGFITAEKEGSTAFRDRTSTAFGRVSWGNHTLKRSKRTKSAKGSDPGSSDSTPGSEILTVIRQRQKRGGKGSSKDDNALRTIEPKESPTPSPVDLSTFSPGMIDETPQPSPEETFAPTLTGTTPVPSIIQTNPGVLATPFPTFLPTTADEDALLTPFPTFFPTANENPFPTIPQSTFLPTPTPLCFESSLELQFAVDEYLLDSSPDTEVAFFYGHPMEEWCVSSIVDFSNLFSAFRNSDTSTFNEPLNGWDVSSAETLENMFAGAESFDQPLFDWDTSNVSTMTRAFSGAESFNSDIGAWDTSNVLDMQAMFAGAISFNGNIASWDIRNVENLSFMFAEATSFAGDLSQWEPLSAISMVQMFLGASSFNSDISRWDVSAVELFSSMFNEAISFNQDISGFDLSSATNLDRMMFMAESFSQDVCNWGSTLDPFLAPFEVFQGTDCPNVSDPSLDNTPPGPLCFQCS</sequence>
<accession>A0A8J9S8Y2</accession>
<evidence type="ECO:0000256" key="2">
    <source>
        <dbReference type="SAM" id="SignalP"/>
    </source>
</evidence>
<evidence type="ECO:0000313" key="3">
    <source>
        <dbReference type="EMBL" id="CAG9286799.1"/>
    </source>
</evidence>
<feature type="region of interest" description="Disordered" evidence="1">
    <location>
        <begin position="41"/>
        <end position="186"/>
    </location>
</feature>
<dbReference type="EMBL" id="OU594964">
    <property type="protein sequence ID" value="CAG9286799.1"/>
    <property type="molecule type" value="Genomic_DNA"/>
</dbReference>
<dbReference type="Pfam" id="PF03382">
    <property type="entry name" value="DUF285"/>
    <property type="match status" value="1"/>
</dbReference>
<dbReference type="InterPro" id="IPR005046">
    <property type="entry name" value="DUF285"/>
</dbReference>